<keyword evidence="2" id="KW-0805">Transcription regulation</keyword>
<comment type="caution">
    <text evidence="6">The sequence shown here is derived from an EMBL/GenBank/DDBJ whole genome shotgun (WGS) entry which is preliminary data.</text>
</comment>
<name>A0A556C8T8_BREAU</name>
<comment type="similarity">
    <text evidence="1">Belongs to the LysR transcriptional regulatory family.</text>
</comment>
<protein>
    <submittedName>
        <fullName evidence="6">LysR family transcriptional regulator</fullName>
    </submittedName>
</protein>
<evidence type="ECO:0000256" key="2">
    <source>
        <dbReference type="ARBA" id="ARBA00023015"/>
    </source>
</evidence>
<dbReference type="GO" id="GO:0003700">
    <property type="term" value="F:DNA-binding transcription factor activity"/>
    <property type="evidence" value="ECO:0007669"/>
    <property type="project" value="InterPro"/>
</dbReference>
<dbReference type="PANTHER" id="PTHR30346">
    <property type="entry name" value="TRANSCRIPTIONAL DUAL REGULATOR HCAR-RELATED"/>
    <property type="match status" value="1"/>
</dbReference>
<organism evidence="6 7">
    <name type="scientific">Brevibacterium aurantiacum</name>
    <dbReference type="NCBI Taxonomy" id="273384"/>
    <lineage>
        <taxon>Bacteria</taxon>
        <taxon>Bacillati</taxon>
        <taxon>Actinomycetota</taxon>
        <taxon>Actinomycetes</taxon>
        <taxon>Micrococcales</taxon>
        <taxon>Brevibacteriaceae</taxon>
        <taxon>Brevibacterium</taxon>
    </lineage>
</organism>
<dbReference type="InterPro" id="IPR036388">
    <property type="entry name" value="WH-like_DNA-bd_sf"/>
</dbReference>
<dbReference type="Gene3D" id="1.10.10.10">
    <property type="entry name" value="Winged helix-like DNA-binding domain superfamily/Winged helix DNA-binding domain"/>
    <property type="match status" value="1"/>
</dbReference>
<dbReference type="EMBL" id="VLTK01000010">
    <property type="protein sequence ID" value="TSI13857.1"/>
    <property type="molecule type" value="Genomic_DNA"/>
</dbReference>
<evidence type="ECO:0000256" key="4">
    <source>
        <dbReference type="ARBA" id="ARBA00023163"/>
    </source>
</evidence>
<gene>
    <name evidence="6" type="ORF">FO013_16150</name>
</gene>
<dbReference type="Pfam" id="PF03466">
    <property type="entry name" value="LysR_substrate"/>
    <property type="match status" value="1"/>
</dbReference>
<dbReference type="Proteomes" id="UP000316406">
    <property type="component" value="Unassembled WGS sequence"/>
</dbReference>
<dbReference type="InterPro" id="IPR005119">
    <property type="entry name" value="LysR_subst-bd"/>
</dbReference>
<dbReference type="OrthoDB" id="3461141at2"/>
<dbReference type="GO" id="GO:0003677">
    <property type="term" value="F:DNA binding"/>
    <property type="evidence" value="ECO:0007669"/>
    <property type="project" value="UniProtKB-KW"/>
</dbReference>
<dbReference type="RefSeq" id="WP_143923593.1">
    <property type="nucleotide sequence ID" value="NZ_VLTK01000010.1"/>
</dbReference>
<proteinExistence type="inferred from homology"/>
<evidence type="ECO:0000259" key="5">
    <source>
        <dbReference type="PROSITE" id="PS50931"/>
    </source>
</evidence>
<dbReference type="PRINTS" id="PR00039">
    <property type="entry name" value="HTHLYSR"/>
</dbReference>
<dbReference type="SUPFAM" id="SSF46785">
    <property type="entry name" value="Winged helix' DNA-binding domain"/>
    <property type="match status" value="1"/>
</dbReference>
<dbReference type="PANTHER" id="PTHR30346:SF0">
    <property type="entry name" value="HCA OPERON TRANSCRIPTIONAL ACTIVATOR HCAR"/>
    <property type="match status" value="1"/>
</dbReference>
<evidence type="ECO:0000256" key="3">
    <source>
        <dbReference type="ARBA" id="ARBA00023125"/>
    </source>
</evidence>
<dbReference type="AlphaFoldDB" id="A0A556C8T8"/>
<keyword evidence="7" id="KW-1185">Reference proteome</keyword>
<dbReference type="PROSITE" id="PS50931">
    <property type="entry name" value="HTH_LYSR"/>
    <property type="match status" value="1"/>
</dbReference>
<evidence type="ECO:0000313" key="6">
    <source>
        <dbReference type="EMBL" id="TSI13857.1"/>
    </source>
</evidence>
<dbReference type="Pfam" id="PF00126">
    <property type="entry name" value="HTH_1"/>
    <property type="match status" value="1"/>
</dbReference>
<evidence type="ECO:0000313" key="7">
    <source>
        <dbReference type="Proteomes" id="UP000316406"/>
    </source>
</evidence>
<dbReference type="InterPro" id="IPR000847">
    <property type="entry name" value="LysR_HTH_N"/>
</dbReference>
<sequence>MSEITLRQLEYFVAVVDAESVTAGSRKVNVSQATVSMSIAQLEKTLGADLLIRQRAKGIAPTRSGREFAARARRVLALTAELEDTTTSEMSGPIKVGCVSSLSPQVVPPLAAHFSAEFPEVDFTYQEGSADELQSALFEGTVDVAIVFSRQRVATVTAVEVANATLKVMLPSTHALRHRSMISFADIAGEPAIFIDLPPSRDRSIEFMRAAGVEPQIRWTSSNLATVVALVANGLGYSLRYSLPGETRSSDHGIIEIPVSDPIPDNGVSAVLPTGIRAPYRVEEVIRYLRQHFE</sequence>
<keyword evidence="3" id="KW-0238">DNA-binding</keyword>
<feature type="domain" description="HTH lysR-type" evidence="5">
    <location>
        <begin position="4"/>
        <end position="62"/>
    </location>
</feature>
<dbReference type="InterPro" id="IPR036390">
    <property type="entry name" value="WH_DNA-bd_sf"/>
</dbReference>
<evidence type="ECO:0000256" key="1">
    <source>
        <dbReference type="ARBA" id="ARBA00009437"/>
    </source>
</evidence>
<dbReference type="SUPFAM" id="SSF53850">
    <property type="entry name" value="Periplasmic binding protein-like II"/>
    <property type="match status" value="1"/>
</dbReference>
<reference evidence="6 7" key="1">
    <citation type="submission" date="2019-07" db="EMBL/GenBank/DDBJ databases">
        <title>Draft genome sequence of Brevibacterium aurantiacum XU54 isolated from Xinjiang China.</title>
        <authorList>
            <person name="Xu X."/>
        </authorList>
    </citation>
    <scope>NUCLEOTIDE SEQUENCE [LARGE SCALE GENOMIC DNA]</scope>
    <source>
        <strain evidence="6 7">XU54</strain>
    </source>
</reference>
<keyword evidence="4" id="KW-0804">Transcription</keyword>
<accession>A0A556C8T8</accession>
<dbReference type="GO" id="GO:0032993">
    <property type="term" value="C:protein-DNA complex"/>
    <property type="evidence" value="ECO:0007669"/>
    <property type="project" value="TreeGrafter"/>
</dbReference>
<dbReference type="Gene3D" id="3.40.190.10">
    <property type="entry name" value="Periplasmic binding protein-like II"/>
    <property type="match status" value="2"/>
</dbReference>